<evidence type="ECO:0000259" key="13">
    <source>
        <dbReference type="Pfam" id="PF01979"/>
    </source>
</evidence>
<proteinExistence type="inferred from homology"/>
<dbReference type="GO" id="GO:0006046">
    <property type="term" value="P:N-acetylglucosamine catabolic process"/>
    <property type="evidence" value="ECO:0007669"/>
    <property type="project" value="TreeGrafter"/>
</dbReference>
<comment type="cofactor">
    <cofactor evidence="12">
        <name>a divalent metal cation</name>
        <dbReference type="ChEBI" id="CHEBI:60240"/>
    </cofactor>
    <text evidence="12">Binds 1 divalent metal cation per subunit.</text>
</comment>
<feature type="binding site" evidence="11">
    <location>
        <begin position="291"/>
        <end position="293"/>
    </location>
    <ligand>
        <name>substrate</name>
    </ligand>
</feature>
<dbReference type="InterPro" id="IPR011059">
    <property type="entry name" value="Metal-dep_hydrolase_composite"/>
</dbReference>
<feature type="binding site" evidence="11">
    <location>
        <begin position="203"/>
        <end position="204"/>
    </location>
    <ligand>
        <name>substrate</name>
    </ligand>
</feature>
<feature type="binding site" evidence="11">
    <location>
        <position position="235"/>
    </location>
    <ligand>
        <name>substrate</name>
    </ligand>
</feature>
<comment type="caution">
    <text evidence="14">The sequence shown here is derived from an EMBL/GenBank/DDBJ whole genome shotgun (WGS) entry which is preliminary data.</text>
</comment>
<dbReference type="PANTHER" id="PTHR11113:SF14">
    <property type="entry name" value="N-ACETYLGLUCOSAMINE-6-PHOSPHATE DEACETYLASE"/>
    <property type="match status" value="1"/>
</dbReference>
<name>A0A6N7IUN9_9FIRM</name>
<sequence length="380" mass="39576">MVITDGPVITCAGPYRPELIPAGCPLIPVSGGWIWPGLIDIHIHGIGGFDVMDGDAGSLAAMARQLVQHGVTGFLATTMAAKMPELVRVCRAARAVAAGPPPAGAELLGIHLEGPWIAPKCRGAQRKEGIAPPSLAAAQQLLGEAGGLLRLVTLAPELPGAMEVIEYFREANVRVAAGHSAARYLQVQEAIGRGLSHVTHCFNAMAGLHHREPGLAGAALVDDRLTVELIADGIHVHPAVMGLLYRMKGREKLVLVSDSIGVAGMTDGSYGLGGRTITVQKGEARLADGTLAGSTLTLDRAVRRMVEDCRVPLHEAVAMASAVPAGIAGCGHRKGRLAAGYDADLAVVTRDYRVELVMVRGEIVYRLPSAQAVTGRAGTG</sequence>
<dbReference type="InterPro" id="IPR003764">
    <property type="entry name" value="GlcNAc_6-P_deAcase"/>
</dbReference>
<dbReference type="Gene3D" id="2.30.40.10">
    <property type="entry name" value="Urease, subunit C, domain 1"/>
    <property type="match status" value="1"/>
</dbReference>
<evidence type="ECO:0000256" key="10">
    <source>
        <dbReference type="PIRSR" id="PIRSR038994-1"/>
    </source>
</evidence>
<evidence type="ECO:0000256" key="1">
    <source>
        <dbReference type="ARBA" id="ARBA00010716"/>
    </source>
</evidence>
<feature type="binding site" evidence="11">
    <location>
        <position position="211"/>
    </location>
    <ligand>
        <name>substrate</name>
    </ligand>
</feature>
<feature type="binding site" evidence="12">
    <location>
        <position position="179"/>
    </location>
    <ligand>
        <name>Zn(2+)</name>
        <dbReference type="ChEBI" id="CHEBI:29105"/>
    </ligand>
</feature>
<evidence type="ECO:0000313" key="15">
    <source>
        <dbReference type="Proteomes" id="UP000441717"/>
    </source>
</evidence>
<feature type="active site" description="Proton donor/acceptor" evidence="10">
    <location>
        <position position="258"/>
    </location>
</feature>
<reference evidence="14 15" key="1">
    <citation type="submission" date="2019-10" db="EMBL/GenBank/DDBJ databases">
        <title>Comparative genomics of sulfur disproportionating microorganisms.</title>
        <authorList>
            <person name="Ward L.M."/>
            <person name="Bertran E."/>
            <person name="Johnston D."/>
        </authorList>
    </citation>
    <scope>NUCLEOTIDE SEQUENCE [LARGE SCALE GENOMIC DNA]</scope>
    <source>
        <strain evidence="14 15">DSM 14055</strain>
    </source>
</reference>
<evidence type="ECO:0000256" key="3">
    <source>
        <dbReference type="ARBA" id="ARBA00018029"/>
    </source>
</evidence>
<dbReference type="GO" id="GO:0008448">
    <property type="term" value="F:N-acetylglucosamine-6-phosphate deacetylase activity"/>
    <property type="evidence" value="ECO:0007669"/>
    <property type="project" value="UniProtKB-EC"/>
</dbReference>
<dbReference type="NCBIfam" id="TIGR00221">
    <property type="entry name" value="nagA"/>
    <property type="match status" value="1"/>
</dbReference>
<comment type="similarity">
    <text evidence="1 9">Belongs to the metallo-dependent hydrolases superfamily. NagA family.</text>
</comment>
<organism evidence="14 15">
    <name type="scientific">Desulfofundulus thermobenzoicus</name>
    <dbReference type="NCBI Taxonomy" id="29376"/>
    <lineage>
        <taxon>Bacteria</taxon>
        <taxon>Bacillati</taxon>
        <taxon>Bacillota</taxon>
        <taxon>Clostridia</taxon>
        <taxon>Eubacteriales</taxon>
        <taxon>Peptococcaceae</taxon>
        <taxon>Desulfofundulus</taxon>
    </lineage>
</organism>
<feature type="binding site" evidence="12">
    <location>
        <position position="200"/>
    </location>
    <ligand>
        <name>Zn(2+)</name>
        <dbReference type="ChEBI" id="CHEBI:29105"/>
    </ligand>
</feature>
<evidence type="ECO:0000256" key="7">
    <source>
        <dbReference type="ARBA" id="ARBA00047647"/>
    </source>
</evidence>
<protein>
    <recommendedName>
        <fullName evidence="3">N-acetylglucosamine-6-phosphate deacetylase</fullName>
        <ecNumber evidence="2">3.5.1.25</ecNumber>
    </recommendedName>
</protein>
<accession>A0A6N7IUN9</accession>
<feature type="binding site" evidence="11">
    <location>
        <position position="124"/>
    </location>
    <ligand>
        <name>substrate</name>
    </ligand>
</feature>
<dbReference type="Gene3D" id="3.20.20.140">
    <property type="entry name" value="Metal-dependent hydrolases"/>
    <property type="match status" value="1"/>
</dbReference>
<evidence type="ECO:0000256" key="2">
    <source>
        <dbReference type="ARBA" id="ARBA00011899"/>
    </source>
</evidence>
<evidence type="ECO:0000256" key="9">
    <source>
        <dbReference type="PIRNR" id="PIRNR038994"/>
    </source>
</evidence>
<keyword evidence="15" id="KW-1185">Reference proteome</keyword>
<feature type="binding site" evidence="12">
    <location>
        <position position="113"/>
    </location>
    <ligand>
        <name>Zn(2+)</name>
        <dbReference type="ChEBI" id="CHEBI:29105"/>
    </ligand>
</feature>
<evidence type="ECO:0000256" key="12">
    <source>
        <dbReference type="PIRSR" id="PIRSR038994-3"/>
    </source>
</evidence>
<dbReference type="PIRSF" id="PIRSF038994">
    <property type="entry name" value="NagA"/>
    <property type="match status" value="1"/>
</dbReference>
<keyword evidence="4 12" id="KW-0479">Metal-binding</keyword>
<dbReference type="SUPFAM" id="SSF51556">
    <property type="entry name" value="Metallo-dependent hydrolases"/>
    <property type="match status" value="1"/>
</dbReference>
<comment type="pathway">
    <text evidence="8">Amino-sugar metabolism; N-acetylneuraminate degradation; D-fructose 6-phosphate from N-acetylneuraminate: step 4/5.</text>
</comment>
<comment type="catalytic activity">
    <reaction evidence="7">
        <text>N-acetyl-D-glucosamine 6-phosphate + H2O = D-glucosamine 6-phosphate + acetate</text>
        <dbReference type="Rhea" id="RHEA:22936"/>
        <dbReference type="ChEBI" id="CHEBI:15377"/>
        <dbReference type="ChEBI" id="CHEBI:30089"/>
        <dbReference type="ChEBI" id="CHEBI:57513"/>
        <dbReference type="ChEBI" id="CHEBI:58725"/>
        <dbReference type="EC" id="3.5.1.25"/>
    </reaction>
</comment>
<dbReference type="PANTHER" id="PTHR11113">
    <property type="entry name" value="N-ACETYLGLUCOSAMINE-6-PHOSPHATE DEACETYLASE"/>
    <property type="match status" value="1"/>
</dbReference>
<keyword evidence="5 9" id="KW-0378">Hydrolase</keyword>
<dbReference type="EC" id="3.5.1.25" evidence="2"/>
<dbReference type="InterPro" id="IPR032466">
    <property type="entry name" value="Metal_Hydrolase"/>
</dbReference>
<dbReference type="AlphaFoldDB" id="A0A6N7IUN9"/>
<evidence type="ECO:0000256" key="5">
    <source>
        <dbReference type="ARBA" id="ARBA00022801"/>
    </source>
</evidence>
<dbReference type="Pfam" id="PF01979">
    <property type="entry name" value="Amidohydro_1"/>
    <property type="match status" value="1"/>
</dbReference>
<evidence type="ECO:0000256" key="8">
    <source>
        <dbReference type="ARBA" id="ARBA00060590"/>
    </source>
</evidence>
<evidence type="ECO:0000256" key="6">
    <source>
        <dbReference type="ARBA" id="ARBA00023277"/>
    </source>
</evidence>
<dbReference type="FunFam" id="3.20.20.140:FF:000004">
    <property type="entry name" value="N-acetylglucosamine-6-phosphate deacetylase"/>
    <property type="match status" value="1"/>
</dbReference>
<keyword evidence="6 9" id="KW-0119">Carbohydrate metabolism</keyword>
<evidence type="ECO:0000256" key="4">
    <source>
        <dbReference type="ARBA" id="ARBA00022723"/>
    </source>
</evidence>
<gene>
    <name evidence="14" type="primary">nagA</name>
    <name evidence="14" type="ORF">GFC01_16550</name>
</gene>
<dbReference type="GO" id="GO:0046872">
    <property type="term" value="F:metal ion binding"/>
    <property type="evidence" value="ECO:0007669"/>
    <property type="project" value="UniProtKB-KW"/>
</dbReference>
<dbReference type="OrthoDB" id="9776488at2"/>
<dbReference type="EMBL" id="WHYR01000070">
    <property type="protein sequence ID" value="MQL53835.1"/>
    <property type="molecule type" value="Genomic_DNA"/>
</dbReference>
<dbReference type="Proteomes" id="UP000441717">
    <property type="component" value="Unassembled WGS sequence"/>
</dbReference>
<evidence type="ECO:0000256" key="11">
    <source>
        <dbReference type="PIRSR" id="PIRSR038994-2"/>
    </source>
</evidence>
<evidence type="ECO:0000313" key="14">
    <source>
        <dbReference type="EMBL" id="MQL53835.1"/>
    </source>
</evidence>
<dbReference type="SUPFAM" id="SSF51338">
    <property type="entry name" value="Composite domain of metallo-dependent hydrolases"/>
    <property type="match status" value="1"/>
</dbReference>
<dbReference type="CDD" id="cd00854">
    <property type="entry name" value="NagA"/>
    <property type="match status" value="1"/>
</dbReference>
<dbReference type="InterPro" id="IPR006680">
    <property type="entry name" value="Amidohydro-rel"/>
</dbReference>
<feature type="domain" description="Amidohydrolase-related" evidence="13">
    <location>
        <begin position="34"/>
        <end position="364"/>
    </location>
</feature>